<protein>
    <submittedName>
        <fullName evidence="2">DUF222 domain-containing protein</fullName>
    </submittedName>
</protein>
<reference evidence="2 3" key="1">
    <citation type="submission" date="2024-09" db="EMBL/GenBank/DDBJ databases">
        <authorList>
            <person name="Sun Q."/>
            <person name="Mori K."/>
        </authorList>
    </citation>
    <scope>NUCLEOTIDE SEQUENCE [LARGE SCALE GENOMIC DNA]</scope>
    <source>
        <strain evidence="2 3">JCM 9626</strain>
    </source>
</reference>
<gene>
    <name evidence="2" type="ORF">ACFFRI_03330</name>
</gene>
<evidence type="ECO:0000313" key="3">
    <source>
        <dbReference type="Proteomes" id="UP001589750"/>
    </source>
</evidence>
<dbReference type="RefSeq" id="WP_140010744.1">
    <property type="nucleotide sequence ID" value="NZ_JBHMDG010000002.1"/>
</dbReference>
<sequence>MQLSAAIDDFRRLLLAADDTSHRTKEADVERVEILRALEDLKAAACAVQAATAVAFDASQRAQQSAVGVGPSRQGRGVGAQVALARRESPHRGQVLLGMAKDLLAELPHTFAALREGRLSEYRAQVVVTATSGLDPEHRAAVDAELCGDPATLWGVGTRRLDGMARRAAQRLDPAGAVRRNRRAVGERHVSTRPAPDGMVYVTALVPLVQGVATYAALKRTADQVVGAGDPLGRTRSQVMADVLVERVTGQASADDTPVQVDLVLSDTSLVGGGTEPALVPGHGDVPAEIARHLVAHAVDLGAAWVRRFYADPSGRLVALSTTQRLTGTGLSTFLRIRDQGICRTPWCDAPIRHDDHVRPAARGGPTSDSNTQGLCEACDYAKQAPDWRQLVVDDASGRHRVDTFTPTGHHYVSVAPMPPRPARPPDVGSVGERLLGELLAA</sequence>
<accession>A0ABV5K5Q5</accession>
<dbReference type="InterPro" id="IPR003870">
    <property type="entry name" value="DUF222"/>
</dbReference>
<dbReference type="SMART" id="SM00507">
    <property type="entry name" value="HNHc"/>
    <property type="match status" value="1"/>
</dbReference>
<dbReference type="Pfam" id="PF02720">
    <property type="entry name" value="DUF222"/>
    <property type="match status" value="1"/>
</dbReference>
<evidence type="ECO:0000259" key="1">
    <source>
        <dbReference type="SMART" id="SM00507"/>
    </source>
</evidence>
<dbReference type="EMBL" id="JBHMDG010000002">
    <property type="protein sequence ID" value="MFB9312067.1"/>
    <property type="molecule type" value="Genomic_DNA"/>
</dbReference>
<dbReference type="Proteomes" id="UP001589750">
    <property type="component" value="Unassembled WGS sequence"/>
</dbReference>
<feature type="domain" description="HNH nuclease" evidence="1">
    <location>
        <begin position="330"/>
        <end position="381"/>
    </location>
</feature>
<organism evidence="2 3">
    <name type="scientific">Nocardioides plantarum</name>
    <dbReference type="NCBI Taxonomy" id="29299"/>
    <lineage>
        <taxon>Bacteria</taxon>
        <taxon>Bacillati</taxon>
        <taxon>Actinomycetota</taxon>
        <taxon>Actinomycetes</taxon>
        <taxon>Propionibacteriales</taxon>
        <taxon>Nocardioidaceae</taxon>
        <taxon>Nocardioides</taxon>
    </lineage>
</organism>
<evidence type="ECO:0000313" key="2">
    <source>
        <dbReference type="EMBL" id="MFB9312067.1"/>
    </source>
</evidence>
<keyword evidence="3" id="KW-1185">Reference proteome</keyword>
<name>A0ABV5K5Q5_9ACTN</name>
<proteinExistence type="predicted"/>
<comment type="caution">
    <text evidence="2">The sequence shown here is derived from an EMBL/GenBank/DDBJ whole genome shotgun (WGS) entry which is preliminary data.</text>
</comment>
<dbReference type="InterPro" id="IPR003615">
    <property type="entry name" value="HNH_nuc"/>
</dbReference>